<proteinExistence type="predicted"/>
<evidence type="ECO:0000313" key="2">
    <source>
        <dbReference type="EMBL" id="GMH30881.1"/>
    </source>
</evidence>
<dbReference type="SUPFAM" id="SSF55961">
    <property type="entry name" value="Bet v1-like"/>
    <property type="match status" value="1"/>
</dbReference>
<gene>
    <name evidence="2" type="ORF">Nepgr_032724</name>
</gene>
<accession>A0AAD3TKM4</accession>
<dbReference type="GO" id="GO:0004864">
    <property type="term" value="F:protein phosphatase inhibitor activity"/>
    <property type="evidence" value="ECO:0007669"/>
    <property type="project" value="InterPro"/>
</dbReference>
<keyword evidence="3" id="KW-1185">Reference proteome</keyword>
<dbReference type="Proteomes" id="UP001279734">
    <property type="component" value="Unassembled WGS sequence"/>
</dbReference>
<dbReference type="GO" id="GO:0009738">
    <property type="term" value="P:abscisic acid-activated signaling pathway"/>
    <property type="evidence" value="ECO:0007669"/>
    <property type="project" value="InterPro"/>
</dbReference>
<sequence length="108" mass="11940">MGVLAEEAVFEGRLGYAKYRLDELDVANLYCKATTIEGGILYGKYEYIAQETKIVPSDTGSVCKQATHFAPVAGAARDEEEIEELQEKTKKMIQTLDEYLIANPQACA</sequence>
<evidence type="ECO:0000256" key="1">
    <source>
        <dbReference type="SAM" id="Coils"/>
    </source>
</evidence>
<dbReference type="AlphaFoldDB" id="A0AAD3TKM4"/>
<keyword evidence="1" id="KW-0175">Coiled coil</keyword>
<comment type="caution">
    <text evidence="2">The sequence shown here is derived from an EMBL/GenBank/DDBJ whole genome shotgun (WGS) entry which is preliminary data.</text>
</comment>
<feature type="coiled-coil region" evidence="1">
    <location>
        <begin position="75"/>
        <end position="102"/>
    </location>
</feature>
<dbReference type="InterPro" id="IPR023393">
    <property type="entry name" value="START-like_dom_sf"/>
</dbReference>
<dbReference type="InterPro" id="IPR050279">
    <property type="entry name" value="Plant_def-hormone_signal"/>
</dbReference>
<dbReference type="GO" id="GO:0038023">
    <property type="term" value="F:signaling receptor activity"/>
    <property type="evidence" value="ECO:0007669"/>
    <property type="project" value="InterPro"/>
</dbReference>
<dbReference type="GO" id="GO:0005737">
    <property type="term" value="C:cytoplasm"/>
    <property type="evidence" value="ECO:0007669"/>
    <property type="project" value="TreeGrafter"/>
</dbReference>
<organism evidence="2 3">
    <name type="scientific">Nepenthes gracilis</name>
    <name type="common">Slender pitcher plant</name>
    <dbReference type="NCBI Taxonomy" id="150966"/>
    <lineage>
        <taxon>Eukaryota</taxon>
        <taxon>Viridiplantae</taxon>
        <taxon>Streptophyta</taxon>
        <taxon>Embryophyta</taxon>
        <taxon>Tracheophyta</taxon>
        <taxon>Spermatophyta</taxon>
        <taxon>Magnoliopsida</taxon>
        <taxon>eudicotyledons</taxon>
        <taxon>Gunneridae</taxon>
        <taxon>Pentapetalae</taxon>
        <taxon>Caryophyllales</taxon>
        <taxon>Nepenthaceae</taxon>
        <taxon>Nepenthes</taxon>
    </lineage>
</organism>
<dbReference type="InterPro" id="IPR024949">
    <property type="entry name" value="Bet_v_I_allergen"/>
</dbReference>
<dbReference type="PRINTS" id="PR00634">
    <property type="entry name" value="BETALLERGEN"/>
</dbReference>
<dbReference type="GO" id="GO:0010427">
    <property type="term" value="F:abscisic acid binding"/>
    <property type="evidence" value="ECO:0007669"/>
    <property type="project" value="InterPro"/>
</dbReference>
<name>A0AAD3TKM4_NEPGR</name>
<protein>
    <submittedName>
        <fullName evidence="2">Uncharacterized protein</fullName>
    </submittedName>
</protein>
<evidence type="ECO:0000313" key="3">
    <source>
        <dbReference type="Proteomes" id="UP001279734"/>
    </source>
</evidence>
<reference evidence="2" key="1">
    <citation type="submission" date="2023-05" db="EMBL/GenBank/DDBJ databases">
        <title>Nepenthes gracilis genome sequencing.</title>
        <authorList>
            <person name="Fukushima K."/>
        </authorList>
    </citation>
    <scope>NUCLEOTIDE SEQUENCE</scope>
    <source>
        <strain evidence="2">SING2019-196</strain>
    </source>
</reference>
<dbReference type="GO" id="GO:0005634">
    <property type="term" value="C:nucleus"/>
    <property type="evidence" value="ECO:0007669"/>
    <property type="project" value="TreeGrafter"/>
</dbReference>
<dbReference type="PANTHER" id="PTHR31213:SF157">
    <property type="entry name" value="MAJOR ALLERGEN MAL D 1-LIKE"/>
    <property type="match status" value="1"/>
</dbReference>
<dbReference type="PANTHER" id="PTHR31213">
    <property type="entry name" value="OS08G0374000 PROTEIN-RELATED"/>
    <property type="match status" value="1"/>
</dbReference>
<dbReference type="Gene3D" id="3.30.530.20">
    <property type="match status" value="1"/>
</dbReference>
<dbReference type="EMBL" id="BSYO01000039">
    <property type="protein sequence ID" value="GMH30881.1"/>
    <property type="molecule type" value="Genomic_DNA"/>
</dbReference>